<dbReference type="PANTHER" id="PTHR43669">
    <property type="entry name" value="5-KETO-D-GLUCONATE 5-REDUCTASE"/>
    <property type="match status" value="1"/>
</dbReference>
<accession>A0A2T2ZC66</accession>
<dbReference type="GO" id="GO:0016491">
    <property type="term" value="F:oxidoreductase activity"/>
    <property type="evidence" value="ECO:0007669"/>
    <property type="project" value="UniProtKB-KW"/>
</dbReference>
<reference evidence="3 4" key="1">
    <citation type="submission" date="2018-02" db="EMBL/GenBank/DDBJ databases">
        <title>8 Nocardia nova and 1 Nocardia cyriacigeorgica strain used for evolution to TMP-SMX.</title>
        <authorList>
            <person name="Mehta H."/>
            <person name="Weng J."/>
            <person name="Shamoo Y."/>
        </authorList>
    </citation>
    <scope>NUCLEOTIDE SEQUENCE [LARGE SCALE GENOMIC DNA]</scope>
    <source>
        <strain evidence="3 4">ATCC 33727</strain>
    </source>
</reference>
<evidence type="ECO:0000256" key="1">
    <source>
        <dbReference type="ARBA" id="ARBA00006484"/>
    </source>
</evidence>
<evidence type="ECO:0000313" key="4">
    <source>
        <dbReference type="Proteomes" id="UP000241647"/>
    </source>
</evidence>
<dbReference type="PANTHER" id="PTHR43669:SF12">
    <property type="entry name" value="BLR5618 PROTEIN"/>
    <property type="match status" value="1"/>
</dbReference>
<dbReference type="SUPFAM" id="SSF51735">
    <property type="entry name" value="NAD(P)-binding Rossmann-fold domains"/>
    <property type="match status" value="1"/>
</dbReference>
<sequence>MQRWQMRVLVIGATGDVGRGVVASCLKRGWTTVAAARTESTLTDLAVQHNDPLLSTVPGSLHSEASAAELADAADLATVSAVVVTVSGPWQPTPVAECGWNTVTEVFDKLLRPHVNAARVLLPRLSPGATYLAIGGGMADAVFPGMAPVSMVQAAQRNLVRAWAKEARDSGVKIRELLIAAMVNGRSTRAQAEPDWLTDVEIGERVAELLTVPDSNPVPVLTFSAKDRAGT</sequence>
<dbReference type="Proteomes" id="UP000241647">
    <property type="component" value="Unassembled WGS sequence"/>
</dbReference>
<protein>
    <submittedName>
        <fullName evidence="3">Oxidoreductase</fullName>
    </submittedName>
</protein>
<dbReference type="Pfam" id="PF00106">
    <property type="entry name" value="adh_short"/>
    <property type="match status" value="1"/>
</dbReference>
<name>A0A2T2ZC66_9NOCA</name>
<dbReference type="AlphaFoldDB" id="A0A2T2ZC66"/>
<comment type="caution">
    <text evidence="3">The sequence shown here is derived from an EMBL/GenBank/DDBJ whole genome shotgun (WGS) entry which is preliminary data.</text>
</comment>
<evidence type="ECO:0000256" key="2">
    <source>
        <dbReference type="ARBA" id="ARBA00023002"/>
    </source>
</evidence>
<dbReference type="Gene3D" id="3.40.50.720">
    <property type="entry name" value="NAD(P)-binding Rossmann-like Domain"/>
    <property type="match status" value="1"/>
</dbReference>
<comment type="similarity">
    <text evidence="1">Belongs to the short-chain dehydrogenases/reductases (SDR) family.</text>
</comment>
<proteinExistence type="inferred from homology"/>
<gene>
    <name evidence="3" type="ORF">C8259_04275</name>
</gene>
<organism evidence="3 4">
    <name type="scientific">Nocardia nova</name>
    <dbReference type="NCBI Taxonomy" id="37330"/>
    <lineage>
        <taxon>Bacteria</taxon>
        <taxon>Bacillati</taxon>
        <taxon>Actinomycetota</taxon>
        <taxon>Actinomycetes</taxon>
        <taxon>Mycobacteriales</taxon>
        <taxon>Nocardiaceae</taxon>
        <taxon>Nocardia</taxon>
    </lineage>
</organism>
<evidence type="ECO:0000313" key="3">
    <source>
        <dbReference type="EMBL" id="PSR65361.1"/>
    </source>
</evidence>
<dbReference type="EMBL" id="PYHS01000002">
    <property type="protein sequence ID" value="PSR65361.1"/>
    <property type="molecule type" value="Genomic_DNA"/>
</dbReference>
<dbReference type="RefSeq" id="WP_084494093.1">
    <property type="nucleotide sequence ID" value="NZ_PYHS01000002.1"/>
</dbReference>
<dbReference type="InterPro" id="IPR036291">
    <property type="entry name" value="NAD(P)-bd_dom_sf"/>
</dbReference>
<keyword evidence="2" id="KW-0560">Oxidoreductase</keyword>
<dbReference type="InterPro" id="IPR002347">
    <property type="entry name" value="SDR_fam"/>
</dbReference>